<reference evidence="1 2" key="1">
    <citation type="submission" date="2015-04" db="EMBL/GenBank/DDBJ databases">
        <authorList>
            <person name="Syromyatnikov M.Y."/>
            <person name="Popov V.N."/>
        </authorList>
    </citation>
    <scope>NUCLEOTIDE SEQUENCE [LARGE SCALE GENOMIC DNA]</scope>
</reference>
<proteinExistence type="predicted"/>
<dbReference type="Proteomes" id="UP000183832">
    <property type="component" value="Unassembled WGS sequence"/>
</dbReference>
<evidence type="ECO:0000313" key="1">
    <source>
        <dbReference type="EMBL" id="CRK91786.1"/>
    </source>
</evidence>
<dbReference type="AlphaFoldDB" id="A0A1J1HW59"/>
<gene>
    <name evidence="1" type="ORF">CLUMA_CG005417</name>
</gene>
<protein>
    <submittedName>
        <fullName evidence="1">CLUMA_CG005417, isoform A</fullName>
    </submittedName>
</protein>
<organism evidence="1 2">
    <name type="scientific">Clunio marinus</name>
    <dbReference type="NCBI Taxonomy" id="568069"/>
    <lineage>
        <taxon>Eukaryota</taxon>
        <taxon>Metazoa</taxon>
        <taxon>Ecdysozoa</taxon>
        <taxon>Arthropoda</taxon>
        <taxon>Hexapoda</taxon>
        <taxon>Insecta</taxon>
        <taxon>Pterygota</taxon>
        <taxon>Neoptera</taxon>
        <taxon>Endopterygota</taxon>
        <taxon>Diptera</taxon>
        <taxon>Nematocera</taxon>
        <taxon>Chironomoidea</taxon>
        <taxon>Chironomidae</taxon>
        <taxon>Clunio</taxon>
    </lineage>
</organism>
<name>A0A1J1HW59_9DIPT</name>
<evidence type="ECO:0000313" key="2">
    <source>
        <dbReference type="Proteomes" id="UP000183832"/>
    </source>
</evidence>
<keyword evidence="2" id="KW-1185">Reference proteome</keyword>
<accession>A0A1J1HW59</accession>
<sequence length="110" mass="13035">MWVERFEQVLRNNFPGLIPKSKSLVLIKFYVNERNGIQMPRADFPYQWIMKLFSKIWHFSRPHGPLVVLGFLMNENKNEAFHEGNGINLLIFIKCGNAAKRFLWLSEVLR</sequence>
<dbReference type="EMBL" id="CVRI01000021">
    <property type="protein sequence ID" value="CRK91786.1"/>
    <property type="molecule type" value="Genomic_DNA"/>
</dbReference>